<proteinExistence type="predicted"/>
<dbReference type="EMBL" id="FOBS01000009">
    <property type="protein sequence ID" value="SEM29384.1"/>
    <property type="molecule type" value="Genomic_DNA"/>
</dbReference>
<keyword evidence="3" id="KW-1185">Reference proteome</keyword>
<sequence>MDTLLSINLSIPMIQIALLLLLSSSALMLGRFKLALILNYSFILYWAYILNMNTIRDTGQSVIDQFTLMYFGFGLIVVLLALIGFFAHND</sequence>
<name>A0A1H7X6Y0_9BACT</name>
<gene>
    <name evidence="2" type="ORF">SAMN04489760_10997</name>
</gene>
<keyword evidence="1" id="KW-1133">Transmembrane helix</keyword>
<feature type="transmembrane region" description="Helical" evidence="1">
    <location>
        <begin position="67"/>
        <end position="87"/>
    </location>
</feature>
<reference evidence="2 3" key="1">
    <citation type="submission" date="2016-10" db="EMBL/GenBank/DDBJ databases">
        <authorList>
            <person name="de Groot N.N."/>
        </authorList>
    </citation>
    <scope>NUCLEOTIDE SEQUENCE [LARGE SCALE GENOMIC DNA]</scope>
    <source>
        <strain evidence="2 3">DSM 8423</strain>
    </source>
</reference>
<protein>
    <submittedName>
        <fullName evidence="2">Uncharacterized protein</fullName>
    </submittedName>
</protein>
<evidence type="ECO:0000313" key="3">
    <source>
        <dbReference type="Proteomes" id="UP000198744"/>
    </source>
</evidence>
<keyword evidence="1" id="KW-0812">Transmembrane</keyword>
<feature type="transmembrane region" description="Helical" evidence="1">
    <location>
        <begin position="36"/>
        <end position="55"/>
    </location>
</feature>
<dbReference type="Proteomes" id="UP000198744">
    <property type="component" value="Unassembled WGS sequence"/>
</dbReference>
<dbReference type="OrthoDB" id="9923573at2"/>
<feature type="transmembrane region" description="Helical" evidence="1">
    <location>
        <begin position="6"/>
        <end position="29"/>
    </location>
</feature>
<keyword evidence="1" id="KW-0472">Membrane</keyword>
<organism evidence="2 3">
    <name type="scientific">Syntrophus gentianae</name>
    <dbReference type="NCBI Taxonomy" id="43775"/>
    <lineage>
        <taxon>Bacteria</taxon>
        <taxon>Pseudomonadati</taxon>
        <taxon>Thermodesulfobacteriota</taxon>
        <taxon>Syntrophia</taxon>
        <taxon>Syntrophales</taxon>
        <taxon>Syntrophaceae</taxon>
        <taxon>Syntrophus</taxon>
    </lineage>
</organism>
<evidence type="ECO:0000313" key="2">
    <source>
        <dbReference type="EMBL" id="SEM29384.1"/>
    </source>
</evidence>
<dbReference type="AlphaFoldDB" id="A0A1H7X6Y0"/>
<dbReference type="RefSeq" id="WP_093883212.1">
    <property type="nucleotide sequence ID" value="NZ_FOBS01000009.1"/>
</dbReference>
<evidence type="ECO:0000256" key="1">
    <source>
        <dbReference type="SAM" id="Phobius"/>
    </source>
</evidence>
<accession>A0A1H7X6Y0</accession>